<dbReference type="InterPro" id="IPR018641">
    <property type="entry name" value="Trfase_1_rSAM/seldom-assoc"/>
</dbReference>
<accession>A0A5C5ZZP6</accession>
<dbReference type="InterPro" id="IPR029044">
    <property type="entry name" value="Nucleotide-diphossugar_trans"/>
</dbReference>
<dbReference type="PANTHER" id="PTHR36529">
    <property type="entry name" value="SLL1095 PROTEIN"/>
    <property type="match status" value="1"/>
</dbReference>
<dbReference type="EMBL" id="SJPM01000011">
    <property type="protein sequence ID" value="TWT92501.1"/>
    <property type="molecule type" value="Genomic_DNA"/>
</dbReference>
<evidence type="ECO:0000313" key="2">
    <source>
        <dbReference type="Proteomes" id="UP000316213"/>
    </source>
</evidence>
<sequence length="272" mass="30102">MFPANAERFETTIGIMAKYWEPGRVKTRLAQSLLVCPEALQECTDVHFLGLLGARRGLDVRTQLLTVSARLHERFVVQLLNELQDSGDTRELVGSPKEALVGMGAIAGPKWRVVDQGTGNLGDRMKRWFTTKMDKRGTGQRREAAAVLIGSDCPLLSHGDLEGTWDLLGDHDIVLGPAFDGGYYLIGIAGDRRPEELATVFDDVAWSTETVLNQTIDAIESLGWSLAMLTPKRDVDSAEDLAELLTSFPSRRSDSVDQFREDLIRILNFPST</sequence>
<gene>
    <name evidence="1" type="ORF">Pla100_45190</name>
</gene>
<dbReference type="SUPFAM" id="SSF53448">
    <property type="entry name" value="Nucleotide-diphospho-sugar transferases"/>
    <property type="match status" value="1"/>
</dbReference>
<evidence type="ECO:0008006" key="3">
    <source>
        <dbReference type="Google" id="ProtNLM"/>
    </source>
</evidence>
<comment type="caution">
    <text evidence="1">The sequence shown here is derived from an EMBL/GenBank/DDBJ whole genome shotgun (WGS) entry which is preliminary data.</text>
</comment>
<dbReference type="Pfam" id="PF09837">
    <property type="entry name" value="DUF2064"/>
    <property type="match status" value="1"/>
</dbReference>
<evidence type="ECO:0000313" key="1">
    <source>
        <dbReference type="EMBL" id="TWT92501.1"/>
    </source>
</evidence>
<dbReference type="Proteomes" id="UP000316213">
    <property type="component" value="Unassembled WGS sequence"/>
</dbReference>
<keyword evidence="2" id="KW-1185">Reference proteome</keyword>
<dbReference type="OrthoDB" id="9810303at2"/>
<dbReference type="Gene3D" id="3.90.550.10">
    <property type="entry name" value="Spore Coat Polysaccharide Biosynthesis Protein SpsA, Chain A"/>
    <property type="match status" value="1"/>
</dbReference>
<dbReference type="PANTHER" id="PTHR36529:SF1">
    <property type="entry name" value="GLYCOSYLTRANSFERASE"/>
    <property type="match status" value="1"/>
</dbReference>
<dbReference type="AlphaFoldDB" id="A0A5C5ZZP6"/>
<name>A0A5C5ZZP6_9BACT</name>
<reference evidence="1 2" key="1">
    <citation type="submission" date="2019-02" db="EMBL/GenBank/DDBJ databases">
        <title>Deep-cultivation of Planctomycetes and their phenomic and genomic characterization uncovers novel biology.</title>
        <authorList>
            <person name="Wiegand S."/>
            <person name="Jogler M."/>
            <person name="Boedeker C."/>
            <person name="Pinto D."/>
            <person name="Vollmers J."/>
            <person name="Rivas-Marin E."/>
            <person name="Kohn T."/>
            <person name="Peeters S.H."/>
            <person name="Heuer A."/>
            <person name="Rast P."/>
            <person name="Oberbeckmann S."/>
            <person name="Bunk B."/>
            <person name="Jeske O."/>
            <person name="Meyerdierks A."/>
            <person name="Storesund J.E."/>
            <person name="Kallscheuer N."/>
            <person name="Luecker S."/>
            <person name="Lage O.M."/>
            <person name="Pohl T."/>
            <person name="Merkel B.J."/>
            <person name="Hornburger P."/>
            <person name="Mueller R.-W."/>
            <person name="Bruemmer F."/>
            <person name="Labrenz M."/>
            <person name="Spormann A.M."/>
            <person name="Op Den Camp H."/>
            <person name="Overmann J."/>
            <person name="Amann R."/>
            <person name="Jetten M.S.M."/>
            <person name="Mascher T."/>
            <person name="Medema M.H."/>
            <person name="Devos D.P."/>
            <person name="Kaster A.-K."/>
            <person name="Ovreas L."/>
            <person name="Rohde M."/>
            <person name="Galperin M.Y."/>
            <person name="Jogler C."/>
        </authorList>
    </citation>
    <scope>NUCLEOTIDE SEQUENCE [LARGE SCALE GENOMIC DNA]</scope>
    <source>
        <strain evidence="1 2">Pla100</strain>
    </source>
</reference>
<organism evidence="1 2">
    <name type="scientific">Neorhodopirellula pilleata</name>
    <dbReference type="NCBI Taxonomy" id="2714738"/>
    <lineage>
        <taxon>Bacteria</taxon>
        <taxon>Pseudomonadati</taxon>
        <taxon>Planctomycetota</taxon>
        <taxon>Planctomycetia</taxon>
        <taxon>Pirellulales</taxon>
        <taxon>Pirellulaceae</taxon>
        <taxon>Neorhodopirellula</taxon>
    </lineage>
</organism>
<protein>
    <recommendedName>
        <fullName evidence="3">Glycosyltransferase</fullName>
    </recommendedName>
</protein>
<dbReference type="RefSeq" id="WP_146580114.1">
    <property type="nucleotide sequence ID" value="NZ_SJPM01000011.1"/>
</dbReference>
<proteinExistence type="predicted"/>